<dbReference type="EMBL" id="MBFU01000431">
    <property type="protein sequence ID" value="PVZ99438.1"/>
    <property type="molecule type" value="Genomic_DNA"/>
</dbReference>
<name>A0A2U1J329_SMIAN</name>
<feature type="compositionally biased region" description="Basic and acidic residues" evidence="2">
    <location>
        <begin position="108"/>
        <end position="129"/>
    </location>
</feature>
<protein>
    <submittedName>
        <fullName evidence="3">Uncharacterized protein</fullName>
    </submittedName>
</protein>
<keyword evidence="1" id="KW-0175">Coiled coil</keyword>
<feature type="region of interest" description="Disordered" evidence="2">
    <location>
        <begin position="108"/>
        <end position="350"/>
    </location>
</feature>
<proteinExistence type="predicted"/>
<feature type="compositionally biased region" description="Acidic residues" evidence="2">
    <location>
        <begin position="330"/>
        <end position="339"/>
    </location>
</feature>
<keyword evidence="4" id="KW-1185">Reference proteome</keyword>
<sequence>MEVDVPQALTDEKFGESEIIDSNTKLPDKNENDCQTDFHVDQIQQNEHEIVEKQKDLLQTTYNVLESVQNEENESNNNLVESILHDPSQIGTEDTFIGEDFDKWMEKHAILEYPNQEKDQEDQSSHNLEDNIENEYSSDKENEQNTLLPVISSENEELIYPDGVTGNRSEQDGNHINEEEPEEESGQYNEEEPEEGSEESNEEGSEQYNEGGSEQYNQEELEQYSEEEVIELSSGESDRYNSDSLVDPDSEPEFSQDDQTNSSTKYNSEDRIKSELLNNSNENRNGNGYVKKPNIYGNFKHRFNTEEHSESVNNQSGNSLEEYSSGVESNSEEDYESNNENECHLEPKKGNKIQMNGDLIYKALYEPDLVQNNNMDIEEYSSSEESGDANSDEFEDNNKNNQDCENISIVSESNESESQYEEMDLDEKQKLDSASELECENSEDKDTNMNQFGENYHKKSGETKRIYVNSRRHKIPFLSHDLEAIRHKRVETDKIIFQQNKMAEEFIKDINIYMNNITSSANELIEDLAVFSDMYESNLKEVSGIINLFRIYGLDSEIINGKISEYGEKANKSYIQSESINTEIQLKDNMEIKESFELIKNDGNNDPLKLKIMHDESLGGYQEIENEKGEIEDLGRELFYIRKVFEKTVLELLEVRKAERILETENNDLKTSKELLSKENEDLKYRVSQLEAENLFLETQLRSERNQKARSEIRKSVGLLDRALLNNVTGNSGSDFGLSPLKRNEASLHGVQEREESKIKRPRQSTIRETISFDKSIRNGVYSYDNQTSEIDLNTSKKGNVGFYGSSSNTRAGIVETRGFSTPKARVEGNNLRDSLFRGGAHSINRFTGMKGQEGKFVTPEIRRNIVHETRPEERDAGSHIRTSIGGGVGSMQSLLNHSATRSASGVGGGIGSDRRKTAISGNYRAYESSRGIIDKRENAVTTPRLFSPIIRKRQFG</sequence>
<feature type="compositionally biased region" description="Low complexity" evidence="2">
    <location>
        <begin position="206"/>
        <end position="216"/>
    </location>
</feature>
<dbReference type="Proteomes" id="UP000245591">
    <property type="component" value="Unassembled WGS sequence"/>
</dbReference>
<feature type="region of interest" description="Disordered" evidence="2">
    <location>
        <begin position="379"/>
        <end position="456"/>
    </location>
</feature>
<feature type="compositionally biased region" description="Basic and acidic residues" evidence="2">
    <location>
        <begin position="169"/>
        <end position="178"/>
    </location>
</feature>
<dbReference type="AlphaFoldDB" id="A0A2U1J329"/>
<feature type="compositionally biased region" description="Polar residues" evidence="2">
    <location>
        <begin position="311"/>
        <end position="322"/>
    </location>
</feature>
<feature type="compositionally biased region" description="Acidic residues" evidence="2">
    <location>
        <begin position="217"/>
        <end position="230"/>
    </location>
</feature>
<comment type="caution">
    <text evidence="3">The sequence shown here is derived from an EMBL/GenBank/DDBJ whole genome shotgun (WGS) entry which is preliminary data.</text>
</comment>
<accession>A0A2U1J329</accession>
<gene>
    <name evidence="3" type="ORF">BB558_004512</name>
</gene>
<feature type="compositionally biased region" description="Acidic residues" evidence="2">
    <location>
        <begin position="414"/>
        <end position="425"/>
    </location>
</feature>
<evidence type="ECO:0000256" key="2">
    <source>
        <dbReference type="SAM" id="MobiDB-lite"/>
    </source>
</evidence>
<feature type="compositionally biased region" description="Low complexity" evidence="2">
    <location>
        <begin position="275"/>
        <end position="288"/>
    </location>
</feature>
<organism evidence="3 4">
    <name type="scientific">Smittium angustum</name>
    <dbReference type="NCBI Taxonomy" id="133377"/>
    <lineage>
        <taxon>Eukaryota</taxon>
        <taxon>Fungi</taxon>
        <taxon>Fungi incertae sedis</taxon>
        <taxon>Zoopagomycota</taxon>
        <taxon>Kickxellomycotina</taxon>
        <taxon>Harpellomycetes</taxon>
        <taxon>Harpellales</taxon>
        <taxon>Legeriomycetaceae</taxon>
        <taxon>Smittium</taxon>
    </lineage>
</organism>
<reference evidence="3 4" key="1">
    <citation type="journal article" date="2018" name="MBio">
        <title>Comparative Genomics Reveals the Core Gene Toolbox for the Fungus-Insect Symbiosis.</title>
        <authorList>
            <person name="Wang Y."/>
            <person name="Stata M."/>
            <person name="Wang W."/>
            <person name="Stajich J.E."/>
            <person name="White M.M."/>
            <person name="Moncalvo J.M."/>
        </authorList>
    </citation>
    <scope>NUCLEOTIDE SEQUENCE [LARGE SCALE GENOMIC DNA]</scope>
    <source>
        <strain evidence="3 4">AUS-126-30</strain>
    </source>
</reference>
<feature type="compositionally biased region" description="Acidic residues" evidence="2">
    <location>
        <begin position="246"/>
        <end position="256"/>
    </location>
</feature>
<feature type="coiled-coil region" evidence="1">
    <location>
        <begin position="655"/>
        <end position="707"/>
    </location>
</feature>
<feature type="compositionally biased region" description="Acidic residues" evidence="2">
    <location>
        <begin position="379"/>
        <end position="395"/>
    </location>
</feature>
<evidence type="ECO:0000313" key="3">
    <source>
        <dbReference type="EMBL" id="PVZ99438.1"/>
    </source>
</evidence>
<feature type="compositionally biased region" description="Polar residues" evidence="2">
    <location>
        <begin position="257"/>
        <end position="266"/>
    </location>
</feature>
<feature type="region of interest" description="Disordered" evidence="2">
    <location>
        <begin position="1"/>
        <end position="31"/>
    </location>
</feature>
<evidence type="ECO:0000313" key="4">
    <source>
        <dbReference type="Proteomes" id="UP000245591"/>
    </source>
</evidence>
<evidence type="ECO:0000256" key="1">
    <source>
        <dbReference type="SAM" id="Coils"/>
    </source>
</evidence>
<feature type="compositionally biased region" description="Acidic residues" evidence="2">
    <location>
        <begin position="179"/>
        <end position="205"/>
    </location>
</feature>